<keyword evidence="3 14" id="KW-0444">Lipid biosynthesis</keyword>
<keyword evidence="5 14" id="KW-0276">Fatty acid metabolism</keyword>
<evidence type="ECO:0000259" key="15">
    <source>
        <dbReference type="Pfam" id="PF08541"/>
    </source>
</evidence>
<dbReference type="UniPathway" id="UPA00094"/>
<comment type="catalytic activity">
    <reaction evidence="10">
        <text>malonyl-[ACP] + acetyl-CoA + H(+) = 3-oxobutanoyl-[ACP] + CO2 + CoA</text>
        <dbReference type="Rhea" id="RHEA:12080"/>
        <dbReference type="Rhea" id="RHEA-COMP:9623"/>
        <dbReference type="Rhea" id="RHEA-COMP:9625"/>
        <dbReference type="ChEBI" id="CHEBI:15378"/>
        <dbReference type="ChEBI" id="CHEBI:16526"/>
        <dbReference type="ChEBI" id="CHEBI:57287"/>
        <dbReference type="ChEBI" id="CHEBI:57288"/>
        <dbReference type="ChEBI" id="CHEBI:78449"/>
        <dbReference type="ChEBI" id="CHEBI:78450"/>
        <dbReference type="EC" id="2.3.1.180"/>
    </reaction>
    <physiologicalReaction direction="left-to-right" evidence="10">
        <dbReference type="Rhea" id="RHEA:12081"/>
    </physiologicalReaction>
</comment>
<name>A0A1L8CXS0_9THEO</name>
<dbReference type="EMBL" id="BDJK01000055">
    <property type="protein sequence ID" value="GAV23693.1"/>
    <property type="molecule type" value="Genomic_DNA"/>
</dbReference>
<feature type="active site" evidence="14">
    <location>
        <position position="117"/>
    </location>
</feature>
<dbReference type="GO" id="GO:0005737">
    <property type="term" value="C:cytoplasm"/>
    <property type="evidence" value="ECO:0007669"/>
    <property type="project" value="UniProtKB-SubCell"/>
</dbReference>
<dbReference type="InterPro" id="IPR004655">
    <property type="entry name" value="FabH"/>
</dbReference>
<dbReference type="CDD" id="cd00830">
    <property type="entry name" value="KAS_III"/>
    <property type="match status" value="1"/>
</dbReference>
<evidence type="ECO:0000256" key="3">
    <source>
        <dbReference type="ARBA" id="ARBA00022516"/>
    </source>
</evidence>
<dbReference type="OrthoDB" id="9815506at2"/>
<dbReference type="EC" id="2.3.1.180" evidence="14"/>
<dbReference type="InterPro" id="IPR013751">
    <property type="entry name" value="ACP_syn_III_N"/>
</dbReference>
<gene>
    <name evidence="14" type="primary">fabH</name>
    <name evidence="17" type="ORF">cpu_22030</name>
</gene>
<evidence type="ECO:0000256" key="1">
    <source>
        <dbReference type="ARBA" id="ARBA00005194"/>
    </source>
</evidence>
<dbReference type="Proteomes" id="UP000187485">
    <property type="component" value="Unassembled WGS sequence"/>
</dbReference>
<dbReference type="SUPFAM" id="SSF53901">
    <property type="entry name" value="Thiolase-like"/>
    <property type="match status" value="1"/>
</dbReference>
<evidence type="ECO:0000256" key="13">
    <source>
        <dbReference type="ARBA" id="ARBA00052985"/>
    </source>
</evidence>
<evidence type="ECO:0000256" key="4">
    <source>
        <dbReference type="ARBA" id="ARBA00022679"/>
    </source>
</evidence>
<dbReference type="Pfam" id="PF08541">
    <property type="entry name" value="ACP_syn_III_C"/>
    <property type="match status" value="1"/>
</dbReference>
<dbReference type="FunFam" id="3.40.47.10:FF:000004">
    <property type="entry name" value="3-oxoacyl-[acyl-carrier-protein] synthase 3"/>
    <property type="match status" value="1"/>
</dbReference>
<keyword evidence="8 14" id="KW-0511">Multifunctional enzyme</keyword>
<sequence length="330" mass="35607">MSRKIKGIEILGTGHYVPERVLTNHDLERNLDTSNEWIVTRTGIRERRIAKTNETTLTMAYNAAQEALKEAKVTPEELGLIIVATATPDMIFPATAAQLQEKLGAKKAGAFDLSIGCTGFIYALVTGALYVKALDPQKVLVVGAEKLSAIVDWDDRNTAVLFGDGAGAVVLGANSQKAGILAFELGADGSGAELLKLPAGGSMLPSSHETVAKKLHYIKMNGKEVFKFAVKKIEESVQNLLHSANLEPQEIDLYLFHQANRRIIESSLERLGLGLEKTFINIERYGNTSAASIPIALNEALHEKKLTKGDKVLLAGFGAGLAWGGLILEF</sequence>
<evidence type="ECO:0000313" key="17">
    <source>
        <dbReference type="EMBL" id="GAV23693.1"/>
    </source>
</evidence>
<comment type="subunit">
    <text evidence="14">Homodimer.</text>
</comment>
<dbReference type="InterPro" id="IPR016039">
    <property type="entry name" value="Thiolase-like"/>
</dbReference>
<keyword evidence="9 14" id="KW-0012">Acyltransferase</keyword>
<dbReference type="AlphaFoldDB" id="A0A1L8CXS0"/>
<comment type="catalytic activity">
    <reaction evidence="12">
        <text>2-methylpropanoyl-CoA + malonyl-[ACP] + H(+) = 4-methyl-3-oxopentanoyl-[ACP] + CO2 + CoA</text>
        <dbReference type="Rhea" id="RHEA:42268"/>
        <dbReference type="Rhea" id="RHEA-COMP:9623"/>
        <dbReference type="Rhea" id="RHEA-COMP:9940"/>
        <dbReference type="ChEBI" id="CHEBI:15378"/>
        <dbReference type="ChEBI" id="CHEBI:16526"/>
        <dbReference type="ChEBI" id="CHEBI:57287"/>
        <dbReference type="ChEBI" id="CHEBI:57338"/>
        <dbReference type="ChEBI" id="CHEBI:78449"/>
        <dbReference type="ChEBI" id="CHEBI:78820"/>
        <dbReference type="EC" id="2.3.1.300"/>
    </reaction>
    <physiologicalReaction direction="left-to-right" evidence="12">
        <dbReference type="Rhea" id="RHEA:42269"/>
    </physiologicalReaction>
</comment>
<feature type="active site" evidence="14">
    <location>
        <position position="257"/>
    </location>
</feature>
<evidence type="ECO:0000256" key="11">
    <source>
        <dbReference type="ARBA" id="ARBA00052407"/>
    </source>
</evidence>
<evidence type="ECO:0000256" key="14">
    <source>
        <dbReference type="HAMAP-Rule" id="MF_01815"/>
    </source>
</evidence>
<comment type="subcellular location">
    <subcellularLocation>
        <location evidence="14">Cytoplasm</location>
    </subcellularLocation>
</comment>
<dbReference type="InterPro" id="IPR013747">
    <property type="entry name" value="ACP_syn_III_C"/>
</dbReference>
<keyword evidence="7 14" id="KW-0275">Fatty acid biosynthesis</keyword>
<dbReference type="NCBIfam" id="TIGR00747">
    <property type="entry name" value="fabH"/>
    <property type="match status" value="1"/>
</dbReference>
<comment type="domain">
    <text evidence="14">The last Arg residue of the ACP-binding site is essential for the weak association between ACP/AcpP and FabH.</text>
</comment>
<dbReference type="GO" id="GO:0006633">
    <property type="term" value="P:fatty acid biosynthetic process"/>
    <property type="evidence" value="ECO:0007669"/>
    <property type="project" value="UniProtKB-UniRule"/>
</dbReference>
<feature type="region of interest" description="ACP-binding" evidence="14">
    <location>
        <begin position="258"/>
        <end position="262"/>
    </location>
</feature>
<dbReference type="Pfam" id="PF08545">
    <property type="entry name" value="ACP_syn_III"/>
    <property type="match status" value="1"/>
</dbReference>
<feature type="active site" evidence="14">
    <location>
        <position position="287"/>
    </location>
</feature>
<comment type="catalytic activity">
    <reaction evidence="13">
        <text>3-methylbutanoyl-CoA + malonyl-[ACP] + H(+) = 5-methyl-3-oxohexanoyl-[ACP] + CO2 + CoA</text>
        <dbReference type="Rhea" id="RHEA:42272"/>
        <dbReference type="Rhea" id="RHEA-COMP:9623"/>
        <dbReference type="Rhea" id="RHEA-COMP:9941"/>
        <dbReference type="ChEBI" id="CHEBI:15378"/>
        <dbReference type="ChEBI" id="CHEBI:16526"/>
        <dbReference type="ChEBI" id="CHEBI:57287"/>
        <dbReference type="ChEBI" id="CHEBI:57345"/>
        <dbReference type="ChEBI" id="CHEBI:78449"/>
        <dbReference type="ChEBI" id="CHEBI:78822"/>
        <dbReference type="EC" id="2.3.1.300"/>
    </reaction>
    <physiologicalReaction direction="left-to-right" evidence="13">
        <dbReference type="Rhea" id="RHEA:42273"/>
    </physiologicalReaction>
</comment>
<dbReference type="HAMAP" id="MF_01815">
    <property type="entry name" value="FabH"/>
    <property type="match status" value="1"/>
</dbReference>
<accession>A0A1L8CXS0</accession>
<dbReference type="PANTHER" id="PTHR43091">
    <property type="entry name" value="3-OXOACYL-[ACYL-CARRIER-PROTEIN] SYNTHASE"/>
    <property type="match status" value="1"/>
</dbReference>
<dbReference type="RefSeq" id="WP_075860083.1">
    <property type="nucleotide sequence ID" value="NZ_BDJK01000055.1"/>
</dbReference>
<comment type="catalytic activity">
    <reaction evidence="11">
        <text>(2S)-2-methylbutanoyl-CoA + malonyl-[ACP] + H(+) = (4S)-4-methyl-3-oxohexanoyl-[ACP] + CO2 + CoA</text>
        <dbReference type="Rhea" id="RHEA:42276"/>
        <dbReference type="Rhea" id="RHEA-COMP:9623"/>
        <dbReference type="Rhea" id="RHEA-COMP:17148"/>
        <dbReference type="ChEBI" id="CHEBI:15378"/>
        <dbReference type="ChEBI" id="CHEBI:16526"/>
        <dbReference type="ChEBI" id="CHEBI:57287"/>
        <dbReference type="ChEBI" id="CHEBI:78449"/>
        <dbReference type="ChEBI" id="CHEBI:88166"/>
        <dbReference type="ChEBI" id="CHEBI:167462"/>
        <dbReference type="EC" id="2.3.1.300"/>
    </reaction>
    <physiologicalReaction direction="left-to-right" evidence="11">
        <dbReference type="Rhea" id="RHEA:42277"/>
    </physiologicalReaction>
</comment>
<dbReference type="Gene3D" id="3.40.47.10">
    <property type="match status" value="1"/>
</dbReference>
<evidence type="ECO:0000259" key="16">
    <source>
        <dbReference type="Pfam" id="PF08545"/>
    </source>
</evidence>
<comment type="caution">
    <text evidence="17">The sequence shown here is derived from an EMBL/GenBank/DDBJ whole genome shotgun (WGS) entry which is preliminary data.</text>
</comment>
<keyword evidence="6 14" id="KW-0443">Lipid metabolism</keyword>
<dbReference type="PANTHER" id="PTHR43091:SF1">
    <property type="entry name" value="BETA-KETOACYL-[ACYL-CARRIER-PROTEIN] SYNTHASE III, CHLOROPLASTIC"/>
    <property type="match status" value="1"/>
</dbReference>
<protein>
    <recommendedName>
        <fullName evidence="14">Beta-ketoacyl-[acyl-carrier-protein] synthase III</fullName>
        <shortName evidence="14">Beta-ketoacyl-ACP synthase III</shortName>
        <shortName evidence="14">KAS III</shortName>
        <ecNumber evidence="14">2.3.1.180</ecNumber>
    </recommendedName>
    <alternativeName>
        <fullName evidence="14">3-oxoacyl-[acyl-carrier-protein] synthase 3</fullName>
    </alternativeName>
    <alternativeName>
        <fullName evidence="14">3-oxoacyl-[acyl-carrier-protein] synthase III</fullName>
    </alternativeName>
</protein>
<reference evidence="18" key="1">
    <citation type="submission" date="2016-12" db="EMBL/GenBank/DDBJ databases">
        <title>Draft Genome Sequences od Carboxydothermus pertinax and islandicus, Hydrogenogenic Carboxydotrophic Bacteria.</title>
        <authorList>
            <person name="Fukuyama Y."/>
            <person name="Ohmae K."/>
            <person name="Yoneda Y."/>
            <person name="Yoshida T."/>
            <person name="Sako Y."/>
        </authorList>
    </citation>
    <scope>NUCLEOTIDE SEQUENCE [LARGE SCALE GENOMIC DNA]</scope>
    <source>
        <strain evidence="18">Ug1</strain>
    </source>
</reference>
<dbReference type="GO" id="GO:0004315">
    <property type="term" value="F:3-oxoacyl-[acyl-carrier-protein] synthase activity"/>
    <property type="evidence" value="ECO:0007669"/>
    <property type="project" value="InterPro"/>
</dbReference>
<evidence type="ECO:0000256" key="9">
    <source>
        <dbReference type="ARBA" id="ARBA00023315"/>
    </source>
</evidence>
<keyword evidence="18" id="KW-1185">Reference proteome</keyword>
<evidence type="ECO:0000256" key="12">
    <source>
        <dbReference type="ARBA" id="ARBA00052467"/>
    </source>
</evidence>
<organism evidence="17 18">
    <name type="scientific">Carboxydothermus pertinax</name>
    <dbReference type="NCBI Taxonomy" id="870242"/>
    <lineage>
        <taxon>Bacteria</taxon>
        <taxon>Bacillati</taxon>
        <taxon>Bacillota</taxon>
        <taxon>Clostridia</taxon>
        <taxon>Thermoanaerobacterales</taxon>
        <taxon>Thermoanaerobacteraceae</taxon>
        <taxon>Carboxydothermus</taxon>
    </lineage>
</organism>
<evidence type="ECO:0000256" key="10">
    <source>
        <dbReference type="ARBA" id="ARBA00051096"/>
    </source>
</evidence>
<keyword evidence="4 14" id="KW-0808">Transferase</keyword>
<keyword evidence="14" id="KW-0963">Cytoplasm</keyword>
<evidence type="ECO:0000256" key="5">
    <source>
        <dbReference type="ARBA" id="ARBA00022832"/>
    </source>
</evidence>
<comment type="similarity">
    <text evidence="2 14">Belongs to the thiolase-like superfamily. FabH family.</text>
</comment>
<feature type="domain" description="Beta-ketoacyl-[acyl-carrier-protein] synthase III C-terminal" evidence="15">
    <location>
        <begin position="241"/>
        <end position="329"/>
    </location>
</feature>
<evidence type="ECO:0000256" key="2">
    <source>
        <dbReference type="ARBA" id="ARBA00008642"/>
    </source>
</evidence>
<dbReference type="STRING" id="870242.cpu_22030"/>
<evidence type="ECO:0000256" key="7">
    <source>
        <dbReference type="ARBA" id="ARBA00023160"/>
    </source>
</evidence>
<evidence type="ECO:0000313" key="18">
    <source>
        <dbReference type="Proteomes" id="UP000187485"/>
    </source>
</evidence>
<dbReference type="NCBIfam" id="NF006829">
    <property type="entry name" value="PRK09352.1"/>
    <property type="match status" value="1"/>
</dbReference>
<comment type="pathway">
    <text evidence="1 14">Lipid metabolism; fatty acid biosynthesis.</text>
</comment>
<dbReference type="GO" id="GO:0033818">
    <property type="term" value="F:beta-ketoacyl-acyl-carrier-protein synthase III activity"/>
    <property type="evidence" value="ECO:0007669"/>
    <property type="project" value="UniProtKB-UniRule"/>
</dbReference>
<comment type="function">
    <text evidence="14">Catalyzes the condensation reaction of fatty acid synthesis by the addition to an acyl acceptor of two carbons from malonyl-ACP. Catalyzes the first condensation reaction which initiates fatty acid synthesis and may therefore play a role in governing the total rate of fatty acid production. Possesses both acetoacetyl-ACP synthase and acetyl transacylase activities. Its substrate specificity determines the biosynthesis of branched-chain and/or straight-chain of fatty acids.</text>
</comment>
<proteinExistence type="inferred from homology"/>
<evidence type="ECO:0000256" key="8">
    <source>
        <dbReference type="ARBA" id="ARBA00023268"/>
    </source>
</evidence>
<feature type="domain" description="Beta-ketoacyl-[acyl-carrier-protein] synthase III N-terminal" evidence="16">
    <location>
        <begin position="111"/>
        <end position="189"/>
    </location>
</feature>
<evidence type="ECO:0000256" key="6">
    <source>
        <dbReference type="ARBA" id="ARBA00023098"/>
    </source>
</evidence>